<keyword evidence="2" id="KW-1185">Reference proteome</keyword>
<sequence>MITDALEQCVKNCPHFCLTCTESVQLEMRTKLSMFLVGQALSKLSKNANKKYHLKYYKYNELKEIGGGLIGKVYKANWKQNGKCLVKSRINSLKDICSSIDCFDTKAL</sequence>
<gene>
    <name evidence="1" type="ORF">RhiirA4_470301</name>
</gene>
<evidence type="ECO:0008006" key="3">
    <source>
        <dbReference type="Google" id="ProtNLM"/>
    </source>
</evidence>
<dbReference type="Gene3D" id="3.30.200.20">
    <property type="entry name" value="Phosphorylase Kinase, domain 1"/>
    <property type="match status" value="1"/>
</dbReference>
<dbReference type="EMBL" id="LLXI01001232">
    <property type="protein sequence ID" value="PKY52583.1"/>
    <property type="molecule type" value="Genomic_DNA"/>
</dbReference>
<evidence type="ECO:0000313" key="2">
    <source>
        <dbReference type="Proteomes" id="UP000234323"/>
    </source>
</evidence>
<proteinExistence type="predicted"/>
<name>A0A2I1H114_9GLOM</name>
<comment type="caution">
    <text evidence="1">The sequence shown here is derived from an EMBL/GenBank/DDBJ whole genome shotgun (WGS) entry which is preliminary data.</text>
</comment>
<protein>
    <recommendedName>
        <fullName evidence="3">Protein kinase domain-containing protein</fullName>
    </recommendedName>
</protein>
<dbReference type="Proteomes" id="UP000234323">
    <property type="component" value="Unassembled WGS sequence"/>
</dbReference>
<organism evidence="1 2">
    <name type="scientific">Rhizophagus irregularis</name>
    <dbReference type="NCBI Taxonomy" id="588596"/>
    <lineage>
        <taxon>Eukaryota</taxon>
        <taxon>Fungi</taxon>
        <taxon>Fungi incertae sedis</taxon>
        <taxon>Mucoromycota</taxon>
        <taxon>Glomeromycotina</taxon>
        <taxon>Glomeromycetes</taxon>
        <taxon>Glomerales</taxon>
        <taxon>Glomeraceae</taxon>
        <taxon>Rhizophagus</taxon>
    </lineage>
</organism>
<dbReference type="AlphaFoldDB" id="A0A2I1H114"/>
<reference evidence="1 2" key="1">
    <citation type="submission" date="2015-10" db="EMBL/GenBank/DDBJ databases">
        <title>Genome analyses suggest a sexual origin of heterokaryosis in a supposedly ancient asexual fungus.</title>
        <authorList>
            <person name="Ropars J."/>
            <person name="Sedzielewska K."/>
            <person name="Noel J."/>
            <person name="Charron P."/>
            <person name="Farinelli L."/>
            <person name="Marton T."/>
            <person name="Kruger M."/>
            <person name="Pelin A."/>
            <person name="Brachmann A."/>
            <person name="Corradi N."/>
        </authorList>
    </citation>
    <scope>NUCLEOTIDE SEQUENCE [LARGE SCALE GENOMIC DNA]</scope>
    <source>
        <strain evidence="1 2">A4</strain>
    </source>
</reference>
<evidence type="ECO:0000313" key="1">
    <source>
        <dbReference type="EMBL" id="PKY52583.1"/>
    </source>
</evidence>
<accession>A0A2I1H114</accession>